<dbReference type="InterPro" id="IPR014756">
    <property type="entry name" value="Ig_E-set"/>
</dbReference>
<dbReference type="Gene3D" id="1.10.238.10">
    <property type="entry name" value="EF-hand"/>
    <property type="match status" value="1"/>
</dbReference>
<dbReference type="PROSITE" id="PS51450">
    <property type="entry name" value="LRR"/>
    <property type="match status" value="1"/>
</dbReference>
<evidence type="ECO:0000313" key="3">
    <source>
        <dbReference type="Proteomes" id="UP000030762"/>
    </source>
</evidence>
<protein>
    <recommendedName>
        <fullName evidence="4">EF-hand domain-containing protein</fullName>
    </recommendedName>
</protein>
<dbReference type="Gene3D" id="3.80.10.10">
    <property type="entry name" value="Ribonuclease Inhibitor"/>
    <property type="match status" value="2"/>
</dbReference>
<dbReference type="STRING" id="1156394.T0Q3D4"/>
<dbReference type="RefSeq" id="XP_008617535.1">
    <property type="nucleotide sequence ID" value="XM_008619313.1"/>
</dbReference>
<sequence length="945" mass="103373">MGDEATAMAVKLGLRSYGEKKSTYHDNASELFSTVPGVPTVARRRPHRQRSNSTFMELMLHKTPPAVAPIKTPPAVAVPETESKQRGRTSEHVYAKNQVVPLDHPESAPSSREESRQQQCHVSRRLSHEPAAPRALTPASLFADKCHKLQLVPEPIIAKAREKCCNGRLHLGSYSMGDQLVGALAESLASIETLTNLNLHGNRLTTASMSELTPALLRSSVQALDLSWNNLGLGGVVHLLPLLSASHSPLLELNLENNLLGDKPVVLLANALADSPQLQTLNLTRCNIGHQGAMALGSALKYVLALTSLHLSWNKIRGAGAAHLARGLQHCATLRTLDLSWNSFGSLTSSEALVALCDALQLNKVLTHLDVSYNRLRNGDCDSLGAALASNQTLRGLHLAGNDLEADAYGFVLPNATPNDPALAHIFTRIGANSHVDRPFVWEKRSNCWLCEHWVETRLVWRQGGQRPKSVVLRAEFDYWKPHHLFPSAIEPSVWEVFRMVPPGTSQFFFVVDDAVVTTDVHVTAQFQSRLWGGVSNRPRDLELPSQSLVNTVSIVRDDASGSKALPRLATPAPGRVDDWFPKSVFASYHQDTASVLNDAFEVDWSTSRLPKMAKEAGHVDALKAVLSSHFALLKGVFRHYATSGGADPFTLGSNAFADFLTDADIVDTNTCTRAEVEMCFIAASSSGPKLKWNTRRSLFRFQFLEALVALASSKFLKSKRAPTIVAAVQLMIDQHVTRATWHDTQTYRGAALHTPALDVVFKDHLYVLKELFGLFAGSIDIGDGRGKRLSYAEFLSLCEQAQIIDEGLATRDVKLALVRAKETEVFDANGDGEEWKKIGFSEFLEACARLADAKDLCPFYQRVKSSVYTHGTAPSDVVAYNFLQVHSTPLKDWAPTTGDVALKLPVVLKLLCVPVLRARKLPMAPLLVKQISLVAAKLAGIAIA</sequence>
<reference evidence="2 3" key="1">
    <citation type="submission" date="2012-04" db="EMBL/GenBank/DDBJ databases">
        <title>The Genome Sequence of Saprolegnia declina VS20.</title>
        <authorList>
            <consortium name="The Broad Institute Genome Sequencing Platform"/>
            <person name="Russ C."/>
            <person name="Nusbaum C."/>
            <person name="Tyler B."/>
            <person name="van West P."/>
            <person name="Dieguez-Uribeondo J."/>
            <person name="de Bruijn I."/>
            <person name="Tripathy S."/>
            <person name="Jiang R."/>
            <person name="Young S.K."/>
            <person name="Zeng Q."/>
            <person name="Gargeya S."/>
            <person name="Fitzgerald M."/>
            <person name="Haas B."/>
            <person name="Abouelleil A."/>
            <person name="Alvarado L."/>
            <person name="Arachchi H.M."/>
            <person name="Berlin A."/>
            <person name="Chapman S.B."/>
            <person name="Goldberg J."/>
            <person name="Griggs A."/>
            <person name="Gujja S."/>
            <person name="Hansen M."/>
            <person name="Howarth C."/>
            <person name="Imamovic A."/>
            <person name="Larimer J."/>
            <person name="McCowen C."/>
            <person name="Montmayeur A."/>
            <person name="Murphy C."/>
            <person name="Neiman D."/>
            <person name="Pearson M."/>
            <person name="Priest M."/>
            <person name="Roberts A."/>
            <person name="Saif S."/>
            <person name="Shea T."/>
            <person name="Sisk P."/>
            <person name="Sykes S."/>
            <person name="Wortman J."/>
            <person name="Nusbaum C."/>
            <person name="Birren B."/>
        </authorList>
    </citation>
    <scope>NUCLEOTIDE SEQUENCE [LARGE SCALE GENOMIC DNA]</scope>
    <source>
        <strain evidence="2 3">VS20</strain>
    </source>
</reference>
<dbReference type="SUPFAM" id="SSF47473">
    <property type="entry name" value="EF-hand"/>
    <property type="match status" value="1"/>
</dbReference>
<dbReference type="InterPro" id="IPR032675">
    <property type="entry name" value="LRR_dom_sf"/>
</dbReference>
<proteinExistence type="predicted"/>
<dbReference type="GeneID" id="19953962"/>
<feature type="region of interest" description="Disordered" evidence="1">
    <location>
        <begin position="64"/>
        <end position="132"/>
    </location>
</feature>
<feature type="compositionally biased region" description="Basic and acidic residues" evidence="1">
    <location>
        <begin position="81"/>
        <end position="94"/>
    </location>
</feature>
<evidence type="ECO:0000256" key="1">
    <source>
        <dbReference type="SAM" id="MobiDB-lite"/>
    </source>
</evidence>
<dbReference type="SUPFAM" id="SSF52047">
    <property type="entry name" value="RNI-like"/>
    <property type="match status" value="1"/>
</dbReference>
<dbReference type="OMA" id="HERYAPI"/>
<dbReference type="VEuPathDB" id="FungiDB:SDRG_13235"/>
<dbReference type="PANTHER" id="PTHR24114">
    <property type="entry name" value="LEUCINE RICH REPEAT FAMILY PROTEIN"/>
    <property type="match status" value="1"/>
</dbReference>
<dbReference type="SUPFAM" id="SSF81296">
    <property type="entry name" value="E set domains"/>
    <property type="match status" value="1"/>
</dbReference>
<accession>T0Q3D4</accession>
<dbReference type="Pfam" id="PF13516">
    <property type="entry name" value="LRR_6"/>
    <property type="match status" value="4"/>
</dbReference>
<evidence type="ECO:0000313" key="2">
    <source>
        <dbReference type="EMBL" id="EQC29076.1"/>
    </source>
</evidence>
<dbReference type="SMART" id="SM00368">
    <property type="entry name" value="LRR_RI"/>
    <property type="match status" value="7"/>
</dbReference>
<dbReference type="InterPro" id="IPR052394">
    <property type="entry name" value="LRR-containing"/>
</dbReference>
<dbReference type="InParanoid" id="T0Q3D4"/>
<dbReference type="InterPro" id="IPR013783">
    <property type="entry name" value="Ig-like_fold"/>
</dbReference>
<dbReference type="PANTHER" id="PTHR24114:SF2">
    <property type="entry name" value="F-BOX DOMAIN-CONTAINING PROTEIN-RELATED"/>
    <property type="match status" value="1"/>
</dbReference>
<evidence type="ECO:0008006" key="4">
    <source>
        <dbReference type="Google" id="ProtNLM"/>
    </source>
</evidence>
<organism evidence="2 3">
    <name type="scientific">Saprolegnia diclina (strain VS20)</name>
    <dbReference type="NCBI Taxonomy" id="1156394"/>
    <lineage>
        <taxon>Eukaryota</taxon>
        <taxon>Sar</taxon>
        <taxon>Stramenopiles</taxon>
        <taxon>Oomycota</taxon>
        <taxon>Saprolegniomycetes</taxon>
        <taxon>Saprolegniales</taxon>
        <taxon>Saprolegniaceae</taxon>
        <taxon>Saprolegnia</taxon>
    </lineage>
</organism>
<dbReference type="Proteomes" id="UP000030762">
    <property type="component" value="Unassembled WGS sequence"/>
</dbReference>
<name>T0Q3D4_SAPDV</name>
<dbReference type="Gene3D" id="2.60.40.10">
    <property type="entry name" value="Immunoglobulins"/>
    <property type="match status" value="1"/>
</dbReference>
<dbReference type="InterPro" id="IPR011992">
    <property type="entry name" value="EF-hand-dom_pair"/>
</dbReference>
<keyword evidence="3" id="KW-1185">Reference proteome</keyword>
<dbReference type="OrthoDB" id="120976at2759"/>
<dbReference type="EMBL" id="JH767188">
    <property type="protein sequence ID" value="EQC29076.1"/>
    <property type="molecule type" value="Genomic_DNA"/>
</dbReference>
<feature type="compositionally biased region" description="Basic and acidic residues" evidence="1">
    <location>
        <begin position="103"/>
        <end position="116"/>
    </location>
</feature>
<dbReference type="AlphaFoldDB" id="T0Q3D4"/>
<dbReference type="eggNOG" id="KOG1909">
    <property type="taxonomic scope" value="Eukaryota"/>
</dbReference>
<gene>
    <name evidence="2" type="ORF">SDRG_13235</name>
</gene>
<dbReference type="InterPro" id="IPR001611">
    <property type="entry name" value="Leu-rich_rpt"/>
</dbReference>